<protein>
    <submittedName>
        <fullName evidence="1">Uncharacterized protein</fullName>
    </submittedName>
</protein>
<dbReference type="Proteomes" id="UP000827986">
    <property type="component" value="Unassembled WGS sequence"/>
</dbReference>
<comment type="caution">
    <text evidence="1">The sequence shown here is derived from an EMBL/GenBank/DDBJ whole genome shotgun (WGS) entry which is preliminary data.</text>
</comment>
<gene>
    <name evidence="1" type="ORF">KIL84_021218</name>
</gene>
<organism evidence="1 2">
    <name type="scientific">Mauremys mutica</name>
    <name type="common">yellowpond turtle</name>
    <dbReference type="NCBI Taxonomy" id="74926"/>
    <lineage>
        <taxon>Eukaryota</taxon>
        <taxon>Metazoa</taxon>
        <taxon>Chordata</taxon>
        <taxon>Craniata</taxon>
        <taxon>Vertebrata</taxon>
        <taxon>Euteleostomi</taxon>
        <taxon>Archelosauria</taxon>
        <taxon>Testudinata</taxon>
        <taxon>Testudines</taxon>
        <taxon>Cryptodira</taxon>
        <taxon>Durocryptodira</taxon>
        <taxon>Testudinoidea</taxon>
        <taxon>Geoemydidae</taxon>
        <taxon>Geoemydinae</taxon>
        <taxon>Mauremys</taxon>
    </lineage>
</organism>
<reference evidence="1" key="1">
    <citation type="submission" date="2021-09" db="EMBL/GenBank/DDBJ databases">
        <title>The genome of Mauremys mutica provides insights into the evolution of semi-aquatic lifestyle.</title>
        <authorList>
            <person name="Gong S."/>
            <person name="Gao Y."/>
        </authorList>
    </citation>
    <scope>NUCLEOTIDE SEQUENCE</scope>
    <source>
        <strain evidence="1">MM-2020</strain>
        <tissue evidence="1">Muscle</tissue>
    </source>
</reference>
<proteinExistence type="predicted"/>
<dbReference type="EMBL" id="JAHDVG010000475">
    <property type="protein sequence ID" value="KAH1176484.1"/>
    <property type="molecule type" value="Genomic_DNA"/>
</dbReference>
<sequence>MCQAGQSAGRPQGGGYSAIWHAASRLCPVCRLGYGPRLPLLLALPGWQLAHRSSLRLASAPSETYRGPLSISSTAPPCAPSRKDALLFGQAAGPAFPSPLSAGTALG</sequence>
<accession>A0A9D3X703</accession>
<evidence type="ECO:0000313" key="1">
    <source>
        <dbReference type="EMBL" id="KAH1176484.1"/>
    </source>
</evidence>
<keyword evidence="2" id="KW-1185">Reference proteome</keyword>
<dbReference type="AlphaFoldDB" id="A0A9D3X703"/>
<evidence type="ECO:0000313" key="2">
    <source>
        <dbReference type="Proteomes" id="UP000827986"/>
    </source>
</evidence>
<name>A0A9D3X703_9SAUR</name>